<dbReference type="EMBL" id="JAPTMU010000008">
    <property type="protein sequence ID" value="KAJ4939393.1"/>
    <property type="molecule type" value="Genomic_DNA"/>
</dbReference>
<evidence type="ECO:0000256" key="1">
    <source>
        <dbReference type="SAM" id="MobiDB-lite"/>
    </source>
</evidence>
<comment type="caution">
    <text evidence="2">The sequence shown here is derived from an EMBL/GenBank/DDBJ whole genome shotgun (WGS) entry which is preliminary data.</text>
</comment>
<evidence type="ECO:0008006" key="4">
    <source>
        <dbReference type="Google" id="ProtNLM"/>
    </source>
</evidence>
<proteinExistence type="predicted"/>
<dbReference type="InterPro" id="IPR012337">
    <property type="entry name" value="RNaseH-like_sf"/>
</dbReference>
<evidence type="ECO:0000313" key="2">
    <source>
        <dbReference type="EMBL" id="KAJ4939393.1"/>
    </source>
</evidence>
<name>A0AAD6B9R6_9TELE</name>
<gene>
    <name evidence="2" type="ORF">JOQ06_028842</name>
</gene>
<feature type="region of interest" description="Disordered" evidence="1">
    <location>
        <begin position="183"/>
        <end position="202"/>
    </location>
</feature>
<dbReference type="InterPro" id="IPR052717">
    <property type="entry name" value="Vacuolar_transposase_reg"/>
</dbReference>
<dbReference type="AlphaFoldDB" id="A0AAD6B9R6"/>
<dbReference type="PANTHER" id="PTHR46169:SF15">
    <property type="entry name" value="INNER CENTROMERE PROTEIN A-LIKE ISOFORM X1-RELATED"/>
    <property type="match status" value="1"/>
</dbReference>
<keyword evidence="3" id="KW-1185">Reference proteome</keyword>
<organism evidence="2 3">
    <name type="scientific">Pogonophryne albipinna</name>
    <dbReference type="NCBI Taxonomy" id="1090488"/>
    <lineage>
        <taxon>Eukaryota</taxon>
        <taxon>Metazoa</taxon>
        <taxon>Chordata</taxon>
        <taxon>Craniata</taxon>
        <taxon>Vertebrata</taxon>
        <taxon>Euteleostomi</taxon>
        <taxon>Actinopterygii</taxon>
        <taxon>Neopterygii</taxon>
        <taxon>Teleostei</taxon>
        <taxon>Neoteleostei</taxon>
        <taxon>Acanthomorphata</taxon>
        <taxon>Eupercaria</taxon>
        <taxon>Perciformes</taxon>
        <taxon>Notothenioidei</taxon>
        <taxon>Pogonophryne</taxon>
    </lineage>
</organism>
<evidence type="ECO:0000313" key="3">
    <source>
        <dbReference type="Proteomes" id="UP001219934"/>
    </source>
</evidence>
<dbReference type="GO" id="GO:0005634">
    <property type="term" value="C:nucleus"/>
    <property type="evidence" value="ECO:0007669"/>
    <property type="project" value="TreeGrafter"/>
</dbReference>
<sequence>MVAAARLLPFEHLPCMAHSLQRTVTVSLKDSGLERRCNKMEFYAGDGKEDAEKQISTDHYPGAAKEQGCHGELAKLQKLEELLEPCRYVTELLGGEQYVSCSVVLPALRHLFRVMEPSDDDPVYVLRFKKAFTTDLAQRKDSTNLKWLKITTALDPRFKDLKCLTKDERSEVWASVRDLMMRETRAQQPPAETTEEPSPKKRRRMSILLCSFDSDTDDEEESIEHYLDRYKAEPKMDIEGCPLQWWSKREGAHARLAPIARKYRNWLNVKKD</sequence>
<accession>A0AAD6B9R6</accession>
<dbReference type="SUPFAM" id="SSF53098">
    <property type="entry name" value="Ribonuclease H-like"/>
    <property type="match status" value="1"/>
</dbReference>
<reference evidence="2" key="1">
    <citation type="submission" date="2022-11" db="EMBL/GenBank/DDBJ databases">
        <title>Chromosome-level genome of Pogonophryne albipinna.</title>
        <authorList>
            <person name="Jo E."/>
        </authorList>
    </citation>
    <scope>NUCLEOTIDE SEQUENCE</scope>
    <source>
        <strain evidence="2">SGF0006</strain>
        <tissue evidence="2">Muscle</tissue>
    </source>
</reference>
<dbReference type="Proteomes" id="UP001219934">
    <property type="component" value="Unassembled WGS sequence"/>
</dbReference>
<protein>
    <recommendedName>
        <fullName evidence="4">HAT C-terminal dimerisation domain-containing protein</fullName>
    </recommendedName>
</protein>
<dbReference type="PANTHER" id="PTHR46169">
    <property type="entry name" value="DNA REPLICATION-RELATED ELEMENT FACTOR, ISOFORM A"/>
    <property type="match status" value="1"/>
</dbReference>
<dbReference type="GO" id="GO:0006357">
    <property type="term" value="P:regulation of transcription by RNA polymerase II"/>
    <property type="evidence" value="ECO:0007669"/>
    <property type="project" value="TreeGrafter"/>
</dbReference>